<gene>
    <name evidence="1" type="ORF">DCAF_LOCUS18934</name>
</gene>
<dbReference type="Proteomes" id="UP001314170">
    <property type="component" value="Unassembled WGS sequence"/>
</dbReference>
<evidence type="ECO:0000313" key="2">
    <source>
        <dbReference type="Proteomes" id="UP001314170"/>
    </source>
</evidence>
<organism evidence="1 2">
    <name type="scientific">Dovyalis caffra</name>
    <dbReference type="NCBI Taxonomy" id="77055"/>
    <lineage>
        <taxon>Eukaryota</taxon>
        <taxon>Viridiplantae</taxon>
        <taxon>Streptophyta</taxon>
        <taxon>Embryophyta</taxon>
        <taxon>Tracheophyta</taxon>
        <taxon>Spermatophyta</taxon>
        <taxon>Magnoliopsida</taxon>
        <taxon>eudicotyledons</taxon>
        <taxon>Gunneridae</taxon>
        <taxon>Pentapetalae</taxon>
        <taxon>rosids</taxon>
        <taxon>fabids</taxon>
        <taxon>Malpighiales</taxon>
        <taxon>Salicaceae</taxon>
        <taxon>Flacourtieae</taxon>
        <taxon>Dovyalis</taxon>
    </lineage>
</organism>
<sequence length="87" mass="9998">MKSRSKSVSMSAHSLFSQIPLKANRPNLWFKTRSHVRQDILSKTPKIAATHLESGFRLLTIDVIWVKRRQVARTRVLGRVELVAQFA</sequence>
<protein>
    <submittedName>
        <fullName evidence="1">Uncharacterized protein</fullName>
    </submittedName>
</protein>
<proteinExistence type="predicted"/>
<reference evidence="1 2" key="1">
    <citation type="submission" date="2024-01" db="EMBL/GenBank/DDBJ databases">
        <authorList>
            <person name="Waweru B."/>
        </authorList>
    </citation>
    <scope>NUCLEOTIDE SEQUENCE [LARGE SCALE GENOMIC DNA]</scope>
</reference>
<dbReference type="EMBL" id="CAWUPB010001173">
    <property type="protein sequence ID" value="CAK7346263.1"/>
    <property type="molecule type" value="Genomic_DNA"/>
</dbReference>
<name>A0AAV1S7F8_9ROSI</name>
<accession>A0AAV1S7F8</accession>
<keyword evidence="2" id="KW-1185">Reference proteome</keyword>
<evidence type="ECO:0000313" key="1">
    <source>
        <dbReference type="EMBL" id="CAK7346263.1"/>
    </source>
</evidence>
<comment type="caution">
    <text evidence="1">The sequence shown here is derived from an EMBL/GenBank/DDBJ whole genome shotgun (WGS) entry which is preliminary data.</text>
</comment>
<dbReference type="AlphaFoldDB" id="A0AAV1S7F8"/>